<organism evidence="1 2">
    <name type="scientific">Puccinia striiformis f. sp. tritici</name>
    <dbReference type="NCBI Taxonomy" id="168172"/>
    <lineage>
        <taxon>Eukaryota</taxon>
        <taxon>Fungi</taxon>
        <taxon>Dikarya</taxon>
        <taxon>Basidiomycota</taxon>
        <taxon>Pucciniomycotina</taxon>
        <taxon>Pucciniomycetes</taxon>
        <taxon>Pucciniales</taxon>
        <taxon>Pucciniaceae</taxon>
        <taxon>Puccinia</taxon>
    </lineage>
</organism>
<reference evidence="2" key="2">
    <citation type="journal article" date="2018" name="Mol. Plant Microbe Interact.">
        <title>Genome sequence resources for the wheat stripe rust pathogen (Puccinia striiformis f. sp. tritici) and the barley stripe rust pathogen (Puccinia striiformis f. sp. hordei).</title>
        <authorList>
            <person name="Xia C."/>
            <person name="Wang M."/>
            <person name="Yin C."/>
            <person name="Cornejo O.E."/>
            <person name="Hulbert S.H."/>
            <person name="Chen X."/>
        </authorList>
    </citation>
    <scope>NUCLEOTIDE SEQUENCE [LARGE SCALE GENOMIC DNA]</scope>
    <source>
        <strain evidence="2">93-210</strain>
    </source>
</reference>
<accession>A0ACC0DXK4</accession>
<gene>
    <name evidence="1" type="ORF">MJO28_013919</name>
</gene>
<reference evidence="2" key="1">
    <citation type="journal article" date="2018" name="BMC Genomics">
        <title>Genomic insights into host adaptation between the wheat stripe rust pathogen (Puccinia striiformis f. sp. tritici) and the barley stripe rust pathogen (Puccinia striiformis f. sp. hordei).</title>
        <authorList>
            <person name="Xia C."/>
            <person name="Wang M."/>
            <person name="Yin C."/>
            <person name="Cornejo O.E."/>
            <person name="Hulbert S.H."/>
            <person name="Chen X."/>
        </authorList>
    </citation>
    <scope>NUCLEOTIDE SEQUENCE [LARGE SCALE GENOMIC DNA]</scope>
    <source>
        <strain evidence="2">93-210</strain>
    </source>
</reference>
<evidence type="ECO:0000313" key="2">
    <source>
        <dbReference type="Proteomes" id="UP001060170"/>
    </source>
</evidence>
<sequence length="4952" mass="561272">MSTRSSNPNLEPLHPDPERRAKQARRTDQGLQNPEGNDQTPRILGDYPRTPFVGRKLSLQRDGIQERGQDSGSGNHPDPHQKAGEDPRQVPEGDLQRRQEGNLGPSPTEPTRPPETHPEQGNRELRERVESLGQKEESVPGPAQEQKETEIRQTEPASSKWEQPPRPNSLELQPGPNSLDQQSQPNPFELEQKSRSLEQQPKTDSLEPSRKQQTPPRGERRPRGRSEMEESASSYCSTRSFLSPHQKVNNSQSLQSKTLSSLSTINHNITTLEANHDVNSSKLLRVVEKCYVKTAKTLSEISDQLSDPLPVQMGPLEKSLVYHLKKEIDKVSILVKDIHGTSNHEGIESLTTQIKYLRDTVYNLQNKQKELINSLPKQSNDSISDVFASLRIEIKSLTDIASVLSQKPTPDNSADIMEKLEQSEASILSNVKQDLITEVRVYVQKEVETLTNTVTTSFEGIMSQLRSMEQNSNDKFNDLQRDIVEIKKEIISVDNRVAKAESNRLTSPLTHSSPTPFKTVVETEKRNSPSRDLPPHQTQSVKEDDDRGPRLTEKEVGKLLPPLSEWVSFSGEGEYDYIEFIQYCDLILETYWAKEDIVVVRLPRLFRGVAKVWWKTKSAAMGKASWQTWKDLMKAQFNTSTWRSKMKEAFRKEKLDPSVHVISTWCVAQHRRLECISPGLSLKEINEEILERCPGTLANSVNCRLPDLNVDLDVLINTMEDIVTKVNRDRKPFKENSYKRTGAPENPLPDNKKETPPPRRTPASGECFNCGEKGHRRQDCPKPQKKIMEVDGELQPEDPAESDSEPSSDLELMPTTPDENYRYEVIHADIGDDICINSIQGESSLPQQWDPKIMKVDHISDAKLLVTKPEKGRSYTLGKTSYTSVIFEGQMIKTLLDIGAFCSCTSSSFLEECYPEWQSHLLPVPRAKFSSCNSAMKALGIVSMPLIFPHPKGSLRLIIELVVMEDALCDYLILGNDAFCMYGIDIFQSRDRFYTIGGDWKRKFQICHIKTTTTEEVTTNNVEILHEITSFESEYLSQASLSHLLTDQQKKDILQVCFESKEAFCTTEEPIGNITGHDMKLELTVSSPYPPILRRPPYPSSPKSREALTTHIQELLDLKVIRKVGHNEQVDITTPVIIAWHNDKSRMVGDFRCLNNYTKADYYPIPRIDHSLHNLSKAKYITAMDVLKGFHQIPIHPESRKFMRIICHLGIYEYLRMPFGIKNAPSHFQRMMDSVFGSFIRQGWMMVYIDDILIYSDDWDTHVQKIKTVLSTATATGLKMSIKKCNFGYGELKALGHIVSGLSLAIDQNKVAAVLLKPMPQTITEMQSFLGFCSYYRQYIENFALKTKSLYELCTKDTIYEMTHDRVVRFEELRIAMTSAPVLAQPDYDKPFILYIDACLDGLGAALHQEFLIDDKRIEKPILFISRQIRDAEKRYGASQMECLALVWSLEKLHYYLEGSKFVVITDCTAVRTLMHMKTPNRHMLRWQIAIQQYRGSMTIVHKSGSKHQNADGLSRWALPNTPDNPAYVSEDEDIFPILGIHACDLDSAFYEVVKQSYSSNCELNTLINILTTNNNNPELIASLPKELAQHYQLGKFSLLDGLLYFRHTHSSVIVLNDKKHILSILSECHDGITSAHLSEERTLEKVKQTAWWIDWKKQVHQYCSTCDICQKTNKQTGKRYGLLQKISEPKNRWEVINMDFVTGLPPGGSYSYNSVLVVVDRYSKRARFLPNHKDDTAMEVALLFWNRIMAEVGIPKIIISDRDPKFTSEFWRNLHDMLGTKLAFSTAYHPQTDGLAERMIQTLEDMLRRFCTFGLEFKNQDGYTHDWVSLLPALEIAYNSSKHSSSQEAPYVLERGWIPRMPRNTLNDHLPHVHPTASDFKKMLDLTNQHAEKCVQESVEYNKTRWDKTHREPEFKIGDKVLLSTVNFNNLGGNKKLKPAFVGPFVIKALHGKNAVEVILSELLSRKHPVFPVSLVKPYQGRPTEEDTIPKEQNLPPIPLLEPLKGDVLKVHKILKDKKSRINGKDKPAPAPPNCTRSSPKHPVYSIIRTGFPAGPRVRFRPEPSPRPTLTPLDYSPEVDHPPTIDHPPENEYYPSSRLAIGDRSIGLTPPSILIPTHRKCNLEPTTSLPSPFLKKITLEKELPIITDSESEEEKEPTYRSSSPVLEKIVRKKTLSILSDSEDEIDEDQAIPTLNPSTLTPKSEPNKRDEPMKFPKPWKGTIKTPKSLGIIRKPRSSNVSQTSNETESETESESEDEIQEAEIIKILIKKHVKIHASYLKAIVDEDMKRILDQAQQSQLILQKLIPNKEIESYVSGWNPWIEKKKVFPAPPKNKKRPKSNKRHQPRQSGSNRPDQSHSNNRSQARSNNSRNQARSDARVNQDRSNNNQRQGHSNNRSSNKRPREESEDLEDASKALSSLSTINHNLTTLEANHDVNTSKLLRVVEKCYVKSTKTLSEISDQLSDPLPVQMGPLEKSLVYHLKKEIDKKPTPDNSADIMEKLEQSEASILSNVKQDLITEVRVYVQKEVETLTTTVTTSFEGIMSQLRNMEQNSNDKFNDLQRDIVEIKKEIISVDNRVAKAETNRLTSPLTHSSPTPFKTVVETENKNSPSRDLPPHQTQNVKEDDDRGPRLTEKEVGKLLPPLSEWVSFSGEGEYDYIEFIQYCDLILETYWAKEDIVVVRLPRLFRGVAKVWWKTKSAAMGKASWQTWKDLMKAQFNTSTWRSKMKEAFRKEKLDPSVHVISTWCVAQHRRLECISPGLSLKEINEEILERCPGTLANSVNCRLPDLNVDLTVLINTMEDIVTKVNRDRKPFKENPYKRSGAPENPFPDNKKETPPPRRTPASGECFNCGEKGHRRQDCPKPQKKIMEVDGELQPEDQTESDSEPSSDLELMPTTPDENYRYEVIHADIGDDICINSIQGESSLPQQWDPNMKVGHVSDAKLLVTKPEKGRSYTLGKTSYTSVIFEGQMIKTLLDIGAFCSCTSSSFLEECYPEWQSHLLPVPRAKFSSCNSAMKALGIVSMPLIFPHSRGSLRLIIELVVMEDALCDYLILGNDAFCMYGIDIFQSRDRFYTIGGDWKRKFQIFHIKTTTTEEVTANNVELLHEITSFESEYLSQASLSHLLTDQQKKDILQVCFESKEAFCTTEEPIGNITGHDMKLELTVSSPYPPILRRPPYPSSPKSREALTTHIQELLDLKVIRKVGHNEQVDITTPVIIAWHNDKSRMVGDFRCLNNYTKADYYPIPRIDHSLHNFSKAKYITAMDVLKGFHQIPIHLESRKFMRIICHLGIYEYLRMPFGIKNAPSHFQRMMDSVFGSFIRQGWMMVYIDDILIYSDDWDTHVQKIKTVLSTATATGLKMSIKKCNFGYGELKALGHIVSGLSLAIDQNKVAAVLLKPMPQTITEMQSFLGFCSYYRQYIENFALKTKSLYELCTKDTIYEMTHDRVVRFEELRIAMTSAPVLAQPDYDKPFILYIDACLDGLGAALHQEFLIDDKRIEKPILFISRQIRDAEKRYGASQMECLALVWSLEKLHYYLEGSKFVVITDCTAVRTLMHMKTPNRHMLRWQIAIQQYRGSMTIVHKSGSKHQNADGLSRWALPNTPDNPAYVSEDEDIFPILGIHACDLDSSFYEVVKQSYSSNCELNTLINILTTNNNNPELIASLPKELAQHYQLGKFSLLDGLLVAPLSSYDIILGRDWIAASVVSTDWESNTWRLKNDSGDVAAFQPGLSDGFDSQEPTLAPLTDDDEVFLPNLFRRRGFWPGAADKLLALTESEGVSGPREEQPAVLPSSFGTDVPLTSALRDLVSRFSDLFDPIAKASSRLRVIEHLVDTGDAQPVYQPVRQLSPALLGTLKERLAGLQDAGFIRPSTSAWSSPIVFVKNPTSGKVRLCVDYRQVNAVTKKDRHPLPVIQECFDALRGARFFSKIDLQQGFHQMRIAAADVPKTAFGTKYGHYEWLVMPFGLVNAPSTFQRMMTHILRDFIDVFVQVYLDDILVYSPSEADHISHVQQVLEVLRAEELKCSGAKCFFGLREIQYVGHVVGHNTIRPMSEKIEAIQIWPRPSTVFDVRSFLGLSGFYRRYVRNFAKIAAPLHDLTAGGVRKRERITWQPVHEAAFRLLKEALVSTPILLTPDTLKAFVMETDASDFAVGAVLLQNGDDDRLHPVAFESRKLNSAQINYPAQERELLAIIHAWRKWHVYLDGAVETTVVYTDHASLVYLKTQKLPSKRLCRWLEEFAEMDIDIRYKKGSDNTVPDALSRRSDLLLVDEIGDVLHETDWPLIVPYLVDGISIPSHVPLGLVKLAKDNLKYFAYDPKAETLVYLGRPGLLEHSPFIPLAHRFDLLRVVHDDLGHRSRDGTLNALRTRGWWPRRYEDVDNYVKTCASCQIHERPHHSQETGKQVPLPAVGPFERWSSDFVSMPESYKSGYRWIFTAIDHCTSWPVVVPMKVASAAAIAQAVFDHIVTPFGRPREFLTDRGSNFLSAGFAKFLAAAGVKKLNTSGYHPRTNGKCERYNGILEQALFRLNKTGDASKWEDYLPAALFSTRIHASDSSKFSPFELVYGVKPRLLSDKARMIAADPVCPGEAELAARIADINKLRLAATGNTAVRAEANRAAFDKKAPFSRDLDALVVGQSVKLRNEEHTKGAPRWFGPFEIKRVLDNNVYILVDQDGVEFSRPVNGNSLRPVALRSLVVNGMWATPPAIAQRERQAEARVAKALVKQAAALARLSEPSTAGTVTPSMRRRTPKEAPAPTLPVQVPVSVPRPAAPGTSTVPFPSGPLAARRRRPEAVAPSVPVVPTPSLPAPVGPKLRTLETLRNFTKDGKDFTMMHIDHGTMDDDFSGIGEIVTRGPIMDKKFSNRRGTDYYVHTAWGAGHKWPAGEELDLSFVSREPWVLLSKDQSVTFNEAMEILHEQVEKVQPGGLIKPVESQTYPPPANGYFNFRLPSNPDA</sequence>
<name>A0ACC0DXK4_9BASI</name>
<evidence type="ECO:0000313" key="1">
    <source>
        <dbReference type="EMBL" id="KAI7940267.1"/>
    </source>
</evidence>
<reference evidence="1 2" key="3">
    <citation type="journal article" date="2022" name="Microbiol. Spectr.">
        <title>Folding features and dynamics of 3D genome architecture in plant fungal pathogens.</title>
        <authorList>
            <person name="Xia C."/>
        </authorList>
    </citation>
    <scope>NUCLEOTIDE SEQUENCE [LARGE SCALE GENOMIC DNA]</scope>
    <source>
        <strain evidence="1 2">93-210</strain>
    </source>
</reference>
<proteinExistence type="predicted"/>
<comment type="caution">
    <text evidence="1">The sequence shown here is derived from an EMBL/GenBank/DDBJ whole genome shotgun (WGS) entry which is preliminary data.</text>
</comment>
<protein>
    <submittedName>
        <fullName evidence="1">Uncharacterized protein</fullName>
    </submittedName>
</protein>
<keyword evidence="2" id="KW-1185">Reference proteome</keyword>
<dbReference type="EMBL" id="CM045878">
    <property type="protein sequence ID" value="KAI7940267.1"/>
    <property type="molecule type" value="Genomic_DNA"/>
</dbReference>
<dbReference type="Proteomes" id="UP001060170">
    <property type="component" value="Chromosome 14"/>
</dbReference>